<dbReference type="Gene3D" id="3.30.300.30">
    <property type="match status" value="1"/>
</dbReference>
<feature type="domain" description="AMP-dependent synthetase/ligase" evidence="4">
    <location>
        <begin position="19"/>
        <end position="373"/>
    </location>
</feature>
<evidence type="ECO:0000313" key="6">
    <source>
        <dbReference type="EMBL" id="KHF25075.1"/>
    </source>
</evidence>
<keyword evidence="2 6" id="KW-0436">Ligase</keyword>
<protein>
    <submittedName>
        <fullName evidence="6">Acyl-CoA synthetases/AMP-acid ligases II</fullName>
    </submittedName>
</protein>
<organism evidence="6 7">
    <name type="scientific">Solemya velum gill symbiont</name>
    <dbReference type="NCBI Taxonomy" id="2340"/>
    <lineage>
        <taxon>Bacteria</taxon>
        <taxon>Pseudomonadati</taxon>
        <taxon>Pseudomonadota</taxon>
        <taxon>Gammaproteobacteria</taxon>
        <taxon>sulfur-oxidizing symbionts</taxon>
    </lineage>
</organism>
<comment type="similarity">
    <text evidence="1">Belongs to the ATP-dependent AMP-binding enzyme family.</text>
</comment>
<dbReference type="EMBL" id="JRAA01000002">
    <property type="protein sequence ID" value="KHF25075.1"/>
    <property type="molecule type" value="Genomic_DNA"/>
</dbReference>
<sequence>MNMPENKSDSFDLSDLPGRAVRNTPKKTAFAFNDRQHTYQDVATTVSQLTLQYRRYFKSNELVALWLPNCPELLYAYISGFQAGVISMPLHHDYKFPEVKSILRKSACRHLIVLNNQLDDEILNELDDVELDQVWGIENGVLHPMLPGMKESRANISHVNRPVGPESIGLVLHTSGSTGQSKGVMISRSSLMHIIQGRIECAEIDEHSVAIVASSLVHSVGLYQALAFLSTGSSFVLMQSYEVSCLSHTINNIQPTHLIMVVSAFEKLLMHPLIKASSFKNIKFSSVGADRVTSTVQEKYYSITGKTLSASYGMTELSWMIIHNSPDPDISEALGRPAPGVEIKLLDQEGNEVKEGEVGEIYARSPKQMEGYLNDPDMTQRSVLDGWVKSGDLALKDVNGIYWFIGREKDLIVLHSGDTVSPVEIEQEILKVPGVRGCVVIGMRVQDEYTHSLSEVPWAFITHNAAVPESDEILRHLGKRISDYKLPRKLIFLDHLPEGMSGKVIREKIRDKWSGSSNNSPELHDLVG</sequence>
<dbReference type="InterPro" id="IPR045851">
    <property type="entry name" value="AMP-bd_C_sf"/>
</dbReference>
<dbReference type="InterPro" id="IPR000873">
    <property type="entry name" value="AMP-dep_synth/lig_dom"/>
</dbReference>
<keyword evidence="7" id="KW-1185">Reference proteome</keyword>
<dbReference type="GeneID" id="86991883"/>
<dbReference type="Gene3D" id="3.40.50.12780">
    <property type="entry name" value="N-terminal domain of ligase-like"/>
    <property type="match status" value="1"/>
</dbReference>
<accession>A0A0B0H7I2</accession>
<proteinExistence type="inferred from homology"/>
<dbReference type="InterPro" id="IPR025110">
    <property type="entry name" value="AMP-bd_C"/>
</dbReference>
<dbReference type="PROSITE" id="PS00455">
    <property type="entry name" value="AMP_BINDING"/>
    <property type="match status" value="1"/>
</dbReference>
<feature type="compositionally biased region" description="Basic and acidic residues" evidence="3">
    <location>
        <begin position="1"/>
        <end position="10"/>
    </location>
</feature>
<dbReference type="PATRIC" id="fig|2340.3.peg.1707"/>
<dbReference type="Pfam" id="PF00501">
    <property type="entry name" value="AMP-binding"/>
    <property type="match status" value="1"/>
</dbReference>
<dbReference type="InterPro" id="IPR042099">
    <property type="entry name" value="ANL_N_sf"/>
</dbReference>
<dbReference type="Pfam" id="PF13193">
    <property type="entry name" value="AMP-binding_C"/>
    <property type="match status" value="1"/>
</dbReference>
<evidence type="ECO:0000256" key="2">
    <source>
        <dbReference type="ARBA" id="ARBA00022598"/>
    </source>
</evidence>
<dbReference type="eggNOG" id="COG0318">
    <property type="taxonomic scope" value="Bacteria"/>
</dbReference>
<name>A0A0B0H7I2_SOVGS</name>
<dbReference type="GO" id="GO:0031956">
    <property type="term" value="F:medium-chain fatty acid-CoA ligase activity"/>
    <property type="evidence" value="ECO:0007669"/>
    <property type="project" value="TreeGrafter"/>
</dbReference>
<dbReference type="STRING" id="2340.JV46_05090"/>
<dbReference type="Proteomes" id="UP000030856">
    <property type="component" value="Unassembled WGS sequence"/>
</dbReference>
<gene>
    <name evidence="6" type="ORF">JV46_05090</name>
</gene>
<evidence type="ECO:0000259" key="5">
    <source>
        <dbReference type="Pfam" id="PF13193"/>
    </source>
</evidence>
<evidence type="ECO:0000313" key="7">
    <source>
        <dbReference type="Proteomes" id="UP000030856"/>
    </source>
</evidence>
<dbReference type="AlphaFoldDB" id="A0A0B0H7I2"/>
<evidence type="ECO:0000256" key="3">
    <source>
        <dbReference type="SAM" id="MobiDB-lite"/>
    </source>
</evidence>
<reference evidence="6 7" key="1">
    <citation type="journal article" date="2014" name="BMC Genomics">
        <title>The genome of the intracellular bacterium of the coastal bivalve, Solemya velum: a blueprint for thriving in and out of symbiosis.</title>
        <authorList>
            <person name="Dmytrenko O."/>
            <person name="Russell S.L."/>
            <person name="Loo W.T."/>
            <person name="Fontanez K.M."/>
            <person name="Liao L."/>
            <person name="Roeselers G."/>
            <person name="Sharma R."/>
            <person name="Stewart F.J."/>
            <person name="Newton I.L."/>
            <person name="Woyke T."/>
            <person name="Wu D."/>
            <person name="Lang J.M."/>
            <person name="Eisen J.A."/>
            <person name="Cavanaugh C.M."/>
        </authorList>
    </citation>
    <scope>NUCLEOTIDE SEQUENCE [LARGE SCALE GENOMIC DNA]</scope>
    <source>
        <strain evidence="6 7">WH</strain>
    </source>
</reference>
<evidence type="ECO:0000256" key="1">
    <source>
        <dbReference type="ARBA" id="ARBA00006432"/>
    </source>
</evidence>
<evidence type="ECO:0000259" key="4">
    <source>
        <dbReference type="Pfam" id="PF00501"/>
    </source>
</evidence>
<dbReference type="InterPro" id="IPR020845">
    <property type="entry name" value="AMP-binding_CS"/>
</dbReference>
<dbReference type="PANTHER" id="PTHR43201">
    <property type="entry name" value="ACYL-COA SYNTHETASE"/>
    <property type="match status" value="1"/>
</dbReference>
<dbReference type="OrthoDB" id="5296889at2"/>
<feature type="domain" description="AMP-binding enzyme C-terminal" evidence="5">
    <location>
        <begin position="424"/>
        <end position="503"/>
    </location>
</feature>
<dbReference type="RefSeq" id="WP_078453078.1">
    <property type="nucleotide sequence ID" value="NZ_JRAA01000002.1"/>
</dbReference>
<dbReference type="GO" id="GO:0006631">
    <property type="term" value="P:fatty acid metabolic process"/>
    <property type="evidence" value="ECO:0007669"/>
    <property type="project" value="TreeGrafter"/>
</dbReference>
<dbReference type="SUPFAM" id="SSF56801">
    <property type="entry name" value="Acetyl-CoA synthetase-like"/>
    <property type="match status" value="1"/>
</dbReference>
<feature type="region of interest" description="Disordered" evidence="3">
    <location>
        <begin position="1"/>
        <end position="20"/>
    </location>
</feature>
<dbReference type="PANTHER" id="PTHR43201:SF5">
    <property type="entry name" value="MEDIUM-CHAIN ACYL-COA LIGASE ACSF2, MITOCHONDRIAL"/>
    <property type="match status" value="1"/>
</dbReference>
<comment type="caution">
    <text evidence="6">The sequence shown here is derived from an EMBL/GenBank/DDBJ whole genome shotgun (WGS) entry which is preliminary data.</text>
</comment>